<comment type="caution">
    <text evidence="4">The sequence shown here is derived from an EMBL/GenBank/DDBJ whole genome shotgun (WGS) entry which is preliminary data.</text>
</comment>
<feature type="non-terminal residue" evidence="4">
    <location>
        <position position="1208"/>
    </location>
</feature>
<protein>
    <submittedName>
        <fullName evidence="4">SprB repeat-containing protein</fullName>
    </submittedName>
</protein>
<dbReference type="Pfam" id="PF01345">
    <property type="entry name" value="DUF11"/>
    <property type="match status" value="1"/>
</dbReference>
<dbReference type="InterPro" id="IPR025667">
    <property type="entry name" value="SprB_repeat"/>
</dbReference>
<dbReference type="PROSITE" id="PS50825">
    <property type="entry name" value="HYR"/>
    <property type="match status" value="1"/>
</dbReference>
<feature type="compositionally biased region" description="Polar residues" evidence="2">
    <location>
        <begin position="1196"/>
        <end position="1208"/>
    </location>
</feature>
<feature type="domain" description="HYR" evidence="3">
    <location>
        <begin position="618"/>
        <end position="706"/>
    </location>
</feature>
<proteinExistence type="predicted"/>
<sequence length="1208" mass="129768">MKILKTNYTKRLLFIVSLLIGFSLQAQVKKVFTPRYSASINGDVKMVGNNMLSRTSTGSYNGEQDNHDFVNNVYVDIDSDASTFNSSSANLTNPYPNDSCLQIEKVLLYWAAADKGIDVAGIETENQPNWNYNNVKLMLPGQTTYTTINADEVIYRGKNQNPHINNDPYVCVKDITNSVKNLGNPFGKYQVANVEAKTGFLVSHENTNTGTSGGWQVIMVYKSDKLKARNITLFDGYANVTSSQNNFDINISGFQTVPNGNVKSDIVIGALEGDRSLTGDRLQILNSSNTFVDISAPLRDSNNFFNSRITVGPSNGANNFTDRNPASTNTLGFDAAVFPLSNPGNSLLTNNQTSTILRLTSNQETYGLFVLGFSVEIYQPELQTIFTASPTLITPTNSPQTITYTANVTNVGNDNANGVSLTTVIPNGAELNLPITGLSSGITYTYNNTSRILTFMVPNGVLEANQSISLSYNLTVNDNCYYLQNNCSGTFDSNLVATYIGQINPKNLTSGSHNGVNGCGIGNSLNTLVTINAPAPATWVTAASALDREIECNNPTALSNAQALAPVSSCPGLTPIKTSGNFVPSNNCPTLGTYTNTWNFTDSCGRTIANYVQIITVKDTTAPVIDTNAFDFTVQCDQNSQAAFNNWLATNGSATATDNCGAVTWSNNYNNFSDDCGTTGSTTVTFTASDACGNSSSTTATFTIEDTVGPTFDGFPNDNNNDQPSCVGVPVLSFSNYTEILGDGNNNTFLQGEKFRFTNVSPGVDAVVTILATVNTTVPLLDDNGNGSVDSFRPQTAFNLTNIGDRAYTEYQIDFIDNTTNQPTPLPEFYTTFSDIDGNANFGEVNWTQFTNSYTVNDPTDLTITEEGPWIVATAGTTEYTGVTNIYPQANITTRNTNTASFKFRVGIVARKANVSGNLRQHNIEFACISNYTNPSTITDEITLECSDLEDPEVLTANDNCSNATVTFNEIRTDGDCPNTYTLERTWTATDDCGNETIRTLTINVQDTTPPTFVEALPTNVTVNGDNIPDAPILTATDNCGDAIVTFNEEIVGDICTGNQTITREWIATDACNLITSHTQVITVNQAVLTASIDSVTNILCSTEATGTINIAVSGGSLPYTYSIDGGTTYTSNATINDLAAGNYSIIVLDANECSTTLSAEILSNCTDAITDINNTFVGQPVSGNVLTNDEDFEGDNQTVTANTNPSN</sequence>
<dbReference type="RefSeq" id="WP_191100737.1">
    <property type="nucleotide sequence ID" value="NZ_JACXXH010000001.1"/>
</dbReference>
<dbReference type="InterPro" id="IPR001434">
    <property type="entry name" value="OmcB-like_DUF11"/>
</dbReference>
<dbReference type="Gene3D" id="2.60.40.10">
    <property type="entry name" value="Immunoglobulins"/>
    <property type="match status" value="1"/>
</dbReference>
<keyword evidence="1" id="KW-0677">Repeat</keyword>
<dbReference type="Pfam" id="PF13573">
    <property type="entry name" value="SprB"/>
    <property type="match status" value="1"/>
</dbReference>
<dbReference type="InterPro" id="IPR013783">
    <property type="entry name" value="Ig-like_fold"/>
</dbReference>
<organism evidence="4 5">
    <name type="scientific">Olleya marilimosa</name>
    <dbReference type="NCBI Taxonomy" id="272164"/>
    <lineage>
        <taxon>Bacteria</taxon>
        <taxon>Pseudomonadati</taxon>
        <taxon>Bacteroidota</taxon>
        <taxon>Flavobacteriia</taxon>
        <taxon>Flavobacteriales</taxon>
        <taxon>Flavobacteriaceae</taxon>
    </lineage>
</organism>
<evidence type="ECO:0000259" key="3">
    <source>
        <dbReference type="PROSITE" id="PS50825"/>
    </source>
</evidence>
<evidence type="ECO:0000256" key="2">
    <source>
        <dbReference type="SAM" id="MobiDB-lite"/>
    </source>
</evidence>
<feature type="region of interest" description="Disordered" evidence="2">
    <location>
        <begin position="1189"/>
        <end position="1208"/>
    </location>
</feature>
<evidence type="ECO:0000313" key="4">
    <source>
        <dbReference type="EMBL" id="MBD3861813.1"/>
    </source>
</evidence>
<gene>
    <name evidence="4" type="ORF">IEG06_00005</name>
</gene>
<dbReference type="Proteomes" id="UP000627521">
    <property type="component" value="Unassembled WGS sequence"/>
</dbReference>
<evidence type="ECO:0000256" key="1">
    <source>
        <dbReference type="ARBA" id="ARBA00022737"/>
    </source>
</evidence>
<name>A0ABR8LR28_9FLAO</name>
<dbReference type="InterPro" id="IPR003410">
    <property type="entry name" value="HYR_dom"/>
</dbReference>
<reference evidence="4 5" key="1">
    <citation type="submission" date="2020-09" db="EMBL/GenBank/DDBJ databases">
        <title>Bacillus nautilus sp. nov., Chryseoglobus crepusculi sp. nov, and Psychrobacter noctis sp. nov., isolated from deep-sea sponges from the equatorial Atlantic.</title>
        <authorList>
            <person name="Stennett H.L."/>
            <person name="Williams S.E."/>
        </authorList>
    </citation>
    <scope>NUCLEOTIDE SEQUENCE [LARGE SCALE GENOMIC DNA]</scope>
    <source>
        <strain evidence="4 5">28M-24</strain>
    </source>
</reference>
<keyword evidence="5" id="KW-1185">Reference proteome</keyword>
<dbReference type="EMBL" id="JACXXH010000001">
    <property type="protein sequence ID" value="MBD3861813.1"/>
    <property type="molecule type" value="Genomic_DNA"/>
</dbReference>
<accession>A0ABR8LR28</accession>
<evidence type="ECO:0000313" key="5">
    <source>
        <dbReference type="Proteomes" id="UP000627521"/>
    </source>
</evidence>